<dbReference type="EMBL" id="CM042015">
    <property type="protein sequence ID" value="KAI3711159.1"/>
    <property type="molecule type" value="Genomic_DNA"/>
</dbReference>
<comment type="caution">
    <text evidence="1">The sequence shown here is derived from an EMBL/GenBank/DDBJ whole genome shotgun (WGS) entry which is preliminary data.</text>
</comment>
<organism evidence="1 2">
    <name type="scientific">Cichorium intybus</name>
    <name type="common">Chicory</name>
    <dbReference type="NCBI Taxonomy" id="13427"/>
    <lineage>
        <taxon>Eukaryota</taxon>
        <taxon>Viridiplantae</taxon>
        <taxon>Streptophyta</taxon>
        <taxon>Embryophyta</taxon>
        <taxon>Tracheophyta</taxon>
        <taxon>Spermatophyta</taxon>
        <taxon>Magnoliopsida</taxon>
        <taxon>eudicotyledons</taxon>
        <taxon>Gunneridae</taxon>
        <taxon>Pentapetalae</taxon>
        <taxon>asterids</taxon>
        <taxon>campanulids</taxon>
        <taxon>Asterales</taxon>
        <taxon>Asteraceae</taxon>
        <taxon>Cichorioideae</taxon>
        <taxon>Cichorieae</taxon>
        <taxon>Cichoriinae</taxon>
        <taxon>Cichorium</taxon>
    </lineage>
</organism>
<keyword evidence="2" id="KW-1185">Reference proteome</keyword>
<reference evidence="1 2" key="2">
    <citation type="journal article" date="2022" name="Mol. Ecol. Resour.">
        <title>The genomes of chicory, endive, great burdock and yacon provide insights into Asteraceae paleo-polyploidization history and plant inulin production.</title>
        <authorList>
            <person name="Fan W."/>
            <person name="Wang S."/>
            <person name="Wang H."/>
            <person name="Wang A."/>
            <person name="Jiang F."/>
            <person name="Liu H."/>
            <person name="Zhao H."/>
            <person name="Xu D."/>
            <person name="Zhang Y."/>
        </authorList>
    </citation>
    <scope>NUCLEOTIDE SEQUENCE [LARGE SCALE GENOMIC DNA]</scope>
    <source>
        <strain evidence="2">cv. Punajuju</strain>
        <tissue evidence="1">Leaves</tissue>
    </source>
</reference>
<dbReference type="Proteomes" id="UP001055811">
    <property type="component" value="Linkage Group LG07"/>
</dbReference>
<proteinExistence type="predicted"/>
<evidence type="ECO:0000313" key="2">
    <source>
        <dbReference type="Proteomes" id="UP001055811"/>
    </source>
</evidence>
<evidence type="ECO:0000313" key="1">
    <source>
        <dbReference type="EMBL" id="KAI3711159.1"/>
    </source>
</evidence>
<protein>
    <submittedName>
        <fullName evidence="1">Uncharacterized protein</fullName>
    </submittedName>
</protein>
<name>A0ACB9ANE1_CICIN</name>
<reference evidence="2" key="1">
    <citation type="journal article" date="2022" name="Mol. Ecol. Resour.">
        <title>The genomes of chicory, endive, great burdock and yacon provide insights into Asteraceae palaeo-polyploidization history and plant inulin production.</title>
        <authorList>
            <person name="Fan W."/>
            <person name="Wang S."/>
            <person name="Wang H."/>
            <person name="Wang A."/>
            <person name="Jiang F."/>
            <person name="Liu H."/>
            <person name="Zhao H."/>
            <person name="Xu D."/>
            <person name="Zhang Y."/>
        </authorList>
    </citation>
    <scope>NUCLEOTIDE SEQUENCE [LARGE SCALE GENOMIC DNA]</scope>
    <source>
        <strain evidence="2">cv. Punajuju</strain>
    </source>
</reference>
<accession>A0ACB9ANE1</accession>
<sequence>MLYDKIGSNHRFFLSFVKVIFFYIEITPLFIGIIKIHLVYIDTGNTEMGILTICFKLPVSMISPWLYESFACVTASLTSKSWVPSGTMVNHGGFSSTATPVGGTTAHTYVSTSLATFLTVLLTIFDPLSDEMVTEGTFRSDGALKECEHGSPIAVLMKSGSVFGIEHKKLI</sequence>
<gene>
    <name evidence="1" type="ORF">L2E82_41037</name>
</gene>